<organism evidence="2 3">
    <name type="scientific">Pleuronectes platessa</name>
    <name type="common">European plaice</name>
    <dbReference type="NCBI Taxonomy" id="8262"/>
    <lineage>
        <taxon>Eukaryota</taxon>
        <taxon>Metazoa</taxon>
        <taxon>Chordata</taxon>
        <taxon>Craniata</taxon>
        <taxon>Vertebrata</taxon>
        <taxon>Euteleostomi</taxon>
        <taxon>Actinopterygii</taxon>
        <taxon>Neopterygii</taxon>
        <taxon>Teleostei</taxon>
        <taxon>Neoteleostei</taxon>
        <taxon>Acanthomorphata</taxon>
        <taxon>Carangaria</taxon>
        <taxon>Pleuronectiformes</taxon>
        <taxon>Pleuronectoidei</taxon>
        <taxon>Pleuronectidae</taxon>
        <taxon>Pleuronectes</taxon>
    </lineage>
</organism>
<dbReference type="Proteomes" id="UP001153269">
    <property type="component" value="Unassembled WGS sequence"/>
</dbReference>
<evidence type="ECO:0000313" key="2">
    <source>
        <dbReference type="EMBL" id="CAB1429248.1"/>
    </source>
</evidence>
<comment type="caution">
    <text evidence="2">The sequence shown here is derived from an EMBL/GenBank/DDBJ whole genome shotgun (WGS) entry which is preliminary data.</text>
</comment>
<proteinExistence type="predicted"/>
<sequence>MGLESACDNGERGDLANRPQLMSSSTHLSPPPPPVPSGEDVWMEQQAITFLVDPPQVNVPVREVKHLQGTTQSASRFPGEGVMGAFDWHQVICSPLTQGDLLGSGSAGTDSAAVETGGAQAGEEEMDDSQVIRLSHPLPHLPPPPLPPLREEAWAAAVSLRPEISLSPTGLAHLLSSVCPPYQLAGAVRWC</sequence>
<gene>
    <name evidence="2" type="ORF">PLEPLA_LOCUS17224</name>
</gene>
<feature type="region of interest" description="Disordered" evidence="1">
    <location>
        <begin position="104"/>
        <end position="124"/>
    </location>
</feature>
<dbReference type="AlphaFoldDB" id="A0A9N7UCI9"/>
<reference evidence="2" key="1">
    <citation type="submission" date="2020-03" db="EMBL/GenBank/DDBJ databases">
        <authorList>
            <person name="Weist P."/>
        </authorList>
    </citation>
    <scope>NUCLEOTIDE SEQUENCE</scope>
</reference>
<name>A0A9N7UCI9_PLEPL</name>
<evidence type="ECO:0000313" key="3">
    <source>
        <dbReference type="Proteomes" id="UP001153269"/>
    </source>
</evidence>
<accession>A0A9N7UCI9</accession>
<feature type="region of interest" description="Disordered" evidence="1">
    <location>
        <begin position="1"/>
        <end position="39"/>
    </location>
</feature>
<evidence type="ECO:0000256" key="1">
    <source>
        <dbReference type="SAM" id="MobiDB-lite"/>
    </source>
</evidence>
<protein>
    <submittedName>
        <fullName evidence="2">Uncharacterized protein</fullName>
    </submittedName>
</protein>
<dbReference type="EMBL" id="CADEAL010001114">
    <property type="protein sequence ID" value="CAB1429248.1"/>
    <property type="molecule type" value="Genomic_DNA"/>
</dbReference>
<keyword evidence="3" id="KW-1185">Reference proteome</keyword>